<dbReference type="Proteomes" id="UP001492380">
    <property type="component" value="Unassembled WGS sequence"/>
</dbReference>
<dbReference type="EMBL" id="JBBWRZ010000002">
    <property type="protein sequence ID" value="KAK8244706.1"/>
    <property type="molecule type" value="Genomic_DNA"/>
</dbReference>
<gene>
    <name evidence="2" type="ORF">HDK90DRAFT_478282</name>
</gene>
<keyword evidence="1" id="KW-0812">Transmembrane</keyword>
<evidence type="ECO:0000313" key="3">
    <source>
        <dbReference type="Proteomes" id="UP001492380"/>
    </source>
</evidence>
<comment type="caution">
    <text evidence="2">The sequence shown here is derived from an EMBL/GenBank/DDBJ whole genome shotgun (WGS) entry which is preliminary data.</text>
</comment>
<evidence type="ECO:0000313" key="2">
    <source>
        <dbReference type="EMBL" id="KAK8244706.1"/>
    </source>
</evidence>
<feature type="transmembrane region" description="Helical" evidence="1">
    <location>
        <begin position="193"/>
        <end position="214"/>
    </location>
</feature>
<evidence type="ECO:0000256" key="1">
    <source>
        <dbReference type="SAM" id="Phobius"/>
    </source>
</evidence>
<reference evidence="2 3" key="1">
    <citation type="submission" date="2024-04" db="EMBL/GenBank/DDBJ databases">
        <title>Phyllosticta paracitricarpa is synonymous to the EU quarantine fungus P. citricarpa based on phylogenomic analyses.</title>
        <authorList>
            <consortium name="Lawrence Berkeley National Laboratory"/>
            <person name="Van Ingen-Buijs V.A."/>
            <person name="Van Westerhoven A.C."/>
            <person name="Haridas S."/>
            <person name="Skiadas P."/>
            <person name="Martin F."/>
            <person name="Groenewald J.Z."/>
            <person name="Crous P.W."/>
            <person name="Seidl M.F."/>
        </authorList>
    </citation>
    <scope>NUCLEOTIDE SEQUENCE [LARGE SCALE GENOMIC DNA]</scope>
    <source>
        <strain evidence="2 3">CBS 123374</strain>
    </source>
</reference>
<sequence>MSTDRPTLLLALARCAGRRSVSQPTPALCAGSCTVELPTEPASCFPLLSSPLLTSPFAHPFRNPSSPIFRAENPQAPTCTIPYFVSSLANVFATVPALVPSQFSTARANLSTLCMYPGQPTPRSRPTGPTFPFVFALSCPLCSFVSLISLFFFIFRFVRHRHKSGWRETSKATLLCPPSLSTILHLRHPSMNVLYGAALSGGVMAALTLLRSVADLGRGWNFAGSMETKAGEGL</sequence>
<keyword evidence="3" id="KW-1185">Reference proteome</keyword>
<accession>A0ABR1Z184</accession>
<keyword evidence="1" id="KW-0472">Membrane</keyword>
<proteinExistence type="predicted"/>
<protein>
    <submittedName>
        <fullName evidence="2">Uncharacterized protein</fullName>
    </submittedName>
</protein>
<feature type="transmembrane region" description="Helical" evidence="1">
    <location>
        <begin position="133"/>
        <end position="158"/>
    </location>
</feature>
<name>A0ABR1Z184_9PEZI</name>
<keyword evidence="1" id="KW-1133">Transmembrane helix</keyword>
<organism evidence="2 3">
    <name type="scientific">Phyllosticta capitalensis</name>
    <dbReference type="NCBI Taxonomy" id="121624"/>
    <lineage>
        <taxon>Eukaryota</taxon>
        <taxon>Fungi</taxon>
        <taxon>Dikarya</taxon>
        <taxon>Ascomycota</taxon>
        <taxon>Pezizomycotina</taxon>
        <taxon>Dothideomycetes</taxon>
        <taxon>Dothideomycetes incertae sedis</taxon>
        <taxon>Botryosphaeriales</taxon>
        <taxon>Phyllostictaceae</taxon>
        <taxon>Phyllosticta</taxon>
    </lineage>
</organism>